<dbReference type="PANTHER" id="PTHR21325">
    <property type="entry name" value="PHOSPHOLIPASE B, PLB1"/>
    <property type="match status" value="1"/>
</dbReference>
<dbReference type="EMBL" id="PDUG01000004">
    <property type="protein sequence ID" value="PIC33657.1"/>
    <property type="molecule type" value="Genomic_DNA"/>
</dbReference>
<gene>
    <name evidence="1" type="primary">Cnig_chr_IV.g13559</name>
    <name evidence="1" type="ORF">B9Z55_013559</name>
</gene>
<dbReference type="InterPro" id="IPR038885">
    <property type="entry name" value="PLB1"/>
</dbReference>
<dbReference type="InterPro" id="IPR001087">
    <property type="entry name" value="GDSL"/>
</dbReference>
<dbReference type="PANTHER" id="PTHR21325:SF51">
    <property type="entry name" value="LIPASE_GDSL DOMAIN-CONTAINING PROTEIN"/>
    <property type="match status" value="1"/>
</dbReference>
<dbReference type="Proteomes" id="UP000230233">
    <property type="component" value="Chromosome IV"/>
</dbReference>
<keyword evidence="2" id="KW-1185">Reference proteome</keyword>
<dbReference type="OrthoDB" id="10265800at2759"/>
<evidence type="ECO:0000313" key="2">
    <source>
        <dbReference type="Proteomes" id="UP000230233"/>
    </source>
</evidence>
<dbReference type="Gene3D" id="3.40.50.1110">
    <property type="entry name" value="SGNH hydrolase"/>
    <property type="match status" value="1"/>
</dbReference>
<dbReference type="FunFam" id="3.40.50.1110:FF:000017">
    <property type="entry name" value="Protein CBG05119"/>
    <property type="match status" value="1"/>
</dbReference>
<dbReference type="InterPro" id="IPR036514">
    <property type="entry name" value="SGNH_hydro_sf"/>
</dbReference>
<dbReference type="SUPFAM" id="SSF52266">
    <property type="entry name" value="SGNH hydrolase"/>
    <property type="match status" value="1"/>
</dbReference>
<proteinExistence type="predicted"/>
<dbReference type="GO" id="GO:0006644">
    <property type="term" value="P:phospholipid metabolic process"/>
    <property type="evidence" value="ECO:0007669"/>
    <property type="project" value="TreeGrafter"/>
</dbReference>
<evidence type="ECO:0000313" key="1">
    <source>
        <dbReference type="EMBL" id="PIC33657.1"/>
    </source>
</evidence>
<protein>
    <recommendedName>
        <fullName evidence="3">SGNH hydrolase-type esterase domain-containing protein</fullName>
    </recommendedName>
</protein>
<evidence type="ECO:0008006" key="3">
    <source>
        <dbReference type="Google" id="ProtNLM"/>
    </source>
</evidence>
<dbReference type="Pfam" id="PF00657">
    <property type="entry name" value="Lipase_GDSL"/>
    <property type="match status" value="1"/>
</dbReference>
<organism evidence="1 2">
    <name type="scientific">Caenorhabditis nigoni</name>
    <dbReference type="NCBI Taxonomy" id="1611254"/>
    <lineage>
        <taxon>Eukaryota</taxon>
        <taxon>Metazoa</taxon>
        <taxon>Ecdysozoa</taxon>
        <taxon>Nematoda</taxon>
        <taxon>Chromadorea</taxon>
        <taxon>Rhabditida</taxon>
        <taxon>Rhabditina</taxon>
        <taxon>Rhabditomorpha</taxon>
        <taxon>Rhabditoidea</taxon>
        <taxon>Rhabditidae</taxon>
        <taxon>Peloderinae</taxon>
        <taxon>Caenorhabditis</taxon>
    </lineage>
</organism>
<reference evidence="2" key="1">
    <citation type="submission" date="2017-10" db="EMBL/GenBank/DDBJ databases">
        <title>Rapid genome shrinkage in a self-fertile nematode reveals novel sperm competition proteins.</title>
        <authorList>
            <person name="Yin D."/>
            <person name="Schwarz E.M."/>
            <person name="Thomas C.G."/>
            <person name="Felde R.L."/>
            <person name="Korf I.F."/>
            <person name="Cutter A.D."/>
            <person name="Schartner C.M."/>
            <person name="Ralston E.J."/>
            <person name="Meyer B.J."/>
            <person name="Haag E.S."/>
        </authorList>
    </citation>
    <scope>NUCLEOTIDE SEQUENCE [LARGE SCALE GENOMIC DNA]</scope>
    <source>
        <strain evidence="2">JU1422</strain>
    </source>
</reference>
<dbReference type="InterPro" id="IPR035547">
    <property type="entry name" value="Phospholipase_B"/>
</dbReference>
<accession>A0A2G5U295</accession>
<dbReference type="AlphaFoldDB" id="A0A2G5U295"/>
<dbReference type="GO" id="GO:0004620">
    <property type="term" value="F:phospholipase activity"/>
    <property type="evidence" value="ECO:0007669"/>
    <property type="project" value="InterPro"/>
</dbReference>
<sequence>MSYPRGDKRESEKSVTSQLPAAEMAVSCLLVLTLLATSSLASLPDLGYPGWQCDASLYQKSQKVPTSAHSVRFPDIKIIAALGDSLTAANGAGAPKGDPLAVILQYRGLAFQCGGDSSLDEHVTVANVMKKFSPNIMGYSTGIGSANVWEVSKLNQAVPGAQAADIITQARALVQIMQSHKDIDIKNDWKLINVFIGANDMCRYCEEKENGVHSKANWKQSVITAIQILKDNLPRSIVSMTGMFDMRMLRQIDHDKYFCDGLHVFECPCEKKSSFTNDDVSHACHLYMDAQQEIQDSGMFDTTDDFTFVLQPFFNGITIPPLKPDGEVNLDWFAPDCFHFSKLGHANVAKHLWNNIVQPVGSKNTVVNLSDPTIPLNCPDTSCPFIRTTKNSADCSKYMTK</sequence>
<dbReference type="STRING" id="1611254.A0A2G5U295"/>
<dbReference type="CDD" id="cd01824">
    <property type="entry name" value="Phospholipase_B_like"/>
    <property type="match status" value="1"/>
</dbReference>
<comment type="caution">
    <text evidence="1">The sequence shown here is derived from an EMBL/GenBank/DDBJ whole genome shotgun (WGS) entry which is preliminary data.</text>
</comment>
<name>A0A2G5U295_9PELO</name>